<feature type="transmembrane region" description="Helical" evidence="1">
    <location>
        <begin position="1022"/>
        <end position="1043"/>
    </location>
</feature>
<dbReference type="InterPro" id="IPR021840">
    <property type="entry name" value="DUF3433"/>
</dbReference>
<keyword evidence="1" id="KW-1133">Transmembrane helix</keyword>
<reference evidence="3" key="2">
    <citation type="submission" date="2023-05" db="EMBL/GenBank/DDBJ databases">
        <authorList>
            <consortium name="Lawrence Berkeley National Laboratory"/>
            <person name="Steindorff A."/>
            <person name="Hensen N."/>
            <person name="Bonometti L."/>
            <person name="Westerberg I."/>
            <person name="Brannstrom I.O."/>
            <person name="Guillou S."/>
            <person name="Cros-Aarteil S."/>
            <person name="Calhoun S."/>
            <person name="Haridas S."/>
            <person name="Kuo A."/>
            <person name="Mondo S."/>
            <person name="Pangilinan J."/>
            <person name="Riley R."/>
            <person name="Labutti K."/>
            <person name="Andreopoulos B."/>
            <person name="Lipzen A."/>
            <person name="Chen C."/>
            <person name="Yanf M."/>
            <person name="Daum C."/>
            <person name="Ng V."/>
            <person name="Clum A."/>
            <person name="Ohm R."/>
            <person name="Martin F."/>
            <person name="Silar P."/>
            <person name="Natvig D."/>
            <person name="Lalanne C."/>
            <person name="Gautier V."/>
            <person name="Ament-Velasquez S.L."/>
            <person name="Kruys A."/>
            <person name="Hutchinson M.I."/>
            <person name="Powell A.J."/>
            <person name="Barry K."/>
            <person name="Miller A.N."/>
            <person name="Grigoriev I.V."/>
            <person name="Debuchy R."/>
            <person name="Gladieux P."/>
            <person name="Thoren M.H."/>
            <person name="Johannesson H."/>
        </authorList>
    </citation>
    <scope>NUCLEOTIDE SEQUENCE</scope>
    <source>
        <strain evidence="3">PSN309</strain>
    </source>
</reference>
<dbReference type="PANTHER" id="PTHR37544">
    <property type="entry name" value="SPRAY-RELATED"/>
    <property type="match status" value="1"/>
</dbReference>
<dbReference type="AlphaFoldDB" id="A0AAN7AI96"/>
<evidence type="ECO:0000313" key="4">
    <source>
        <dbReference type="Proteomes" id="UP001302126"/>
    </source>
</evidence>
<feature type="transmembrane region" description="Helical" evidence="1">
    <location>
        <begin position="506"/>
        <end position="528"/>
    </location>
</feature>
<feature type="transmembrane region" description="Helical" evidence="1">
    <location>
        <begin position="718"/>
        <end position="741"/>
    </location>
</feature>
<feature type="transmembrane region" description="Helical" evidence="1">
    <location>
        <begin position="668"/>
        <end position="687"/>
    </location>
</feature>
<comment type="caution">
    <text evidence="3">The sequence shown here is derived from an EMBL/GenBank/DDBJ whole genome shotgun (WGS) entry which is preliminary data.</text>
</comment>
<gene>
    <name evidence="3" type="ORF">QBC35DRAFT_500646</name>
</gene>
<keyword evidence="2" id="KW-0732">Signal</keyword>
<feature type="transmembrane region" description="Helical" evidence="1">
    <location>
        <begin position="983"/>
        <end position="1002"/>
    </location>
</feature>
<dbReference type="Gene3D" id="2.120.10.80">
    <property type="entry name" value="Kelch-type beta propeller"/>
    <property type="match status" value="1"/>
</dbReference>
<accession>A0AAN7AI96</accession>
<dbReference type="InterPro" id="IPR015915">
    <property type="entry name" value="Kelch-typ_b-propeller"/>
</dbReference>
<feature type="signal peptide" evidence="2">
    <location>
        <begin position="1"/>
        <end position="22"/>
    </location>
</feature>
<keyword evidence="4" id="KW-1185">Reference proteome</keyword>
<evidence type="ECO:0000313" key="3">
    <source>
        <dbReference type="EMBL" id="KAK4186670.1"/>
    </source>
</evidence>
<dbReference type="SUPFAM" id="SSF117281">
    <property type="entry name" value="Kelch motif"/>
    <property type="match status" value="1"/>
</dbReference>
<name>A0AAN7AI96_9PEZI</name>
<organism evidence="3 4">
    <name type="scientific">Podospora australis</name>
    <dbReference type="NCBI Taxonomy" id="1536484"/>
    <lineage>
        <taxon>Eukaryota</taxon>
        <taxon>Fungi</taxon>
        <taxon>Dikarya</taxon>
        <taxon>Ascomycota</taxon>
        <taxon>Pezizomycotina</taxon>
        <taxon>Sordariomycetes</taxon>
        <taxon>Sordariomycetidae</taxon>
        <taxon>Sordariales</taxon>
        <taxon>Podosporaceae</taxon>
        <taxon>Podospora</taxon>
    </lineage>
</organism>
<dbReference type="Proteomes" id="UP001302126">
    <property type="component" value="Unassembled WGS sequence"/>
</dbReference>
<reference evidence="3" key="1">
    <citation type="journal article" date="2023" name="Mol. Phylogenet. Evol.">
        <title>Genome-scale phylogeny and comparative genomics of the fungal order Sordariales.</title>
        <authorList>
            <person name="Hensen N."/>
            <person name="Bonometti L."/>
            <person name="Westerberg I."/>
            <person name="Brannstrom I.O."/>
            <person name="Guillou S."/>
            <person name="Cros-Aarteil S."/>
            <person name="Calhoun S."/>
            <person name="Haridas S."/>
            <person name="Kuo A."/>
            <person name="Mondo S."/>
            <person name="Pangilinan J."/>
            <person name="Riley R."/>
            <person name="LaButti K."/>
            <person name="Andreopoulos B."/>
            <person name="Lipzen A."/>
            <person name="Chen C."/>
            <person name="Yan M."/>
            <person name="Daum C."/>
            <person name="Ng V."/>
            <person name="Clum A."/>
            <person name="Steindorff A."/>
            <person name="Ohm R.A."/>
            <person name="Martin F."/>
            <person name="Silar P."/>
            <person name="Natvig D.O."/>
            <person name="Lalanne C."/>
            <person name="Gautier V."/>
            <person name="Ament-Velasquez S.L."/>
            <person name="Kruys A."/>
            <person name="Hutchinson M.I."/>
            <person name="Powell A.J."/>
            <person name="Barry K."/>
            <person name="Miller A.N."/>
            <person name="Grigoriev I.V."/>
            <person name="Debuchy R."/>
            <person name="Gladieux P."/>
            <person name="Hiltunen Thoren M."/>
            <person name="Johannesson H."/>
        </authorList>
    </citation>
    <scope>NUCLEOTIDE SEQUENCE</scope>
    <source>
        <strain evidence="3">PSN309</strain>
    </source>
</reference>
<feature type="transmembrane region" description="Helical" evidence="1">
    <location>
        <begin position="461"/>
        <end position="485"/>
    </location>
</feature>
<feature type="transmembrane region" description="Helical" evidence="1">
    <location>
        <begin position="600"/>
        <end position="617"/>
    </location>
</feature>
<evidence type="ECO:0000256" key="2">
    <source>
        <dbReference type="SAM" id="SignalP"/>
    </source>
</evidence>
<dbReference type="EMBL" id="MU864418">
    <property type="protein sequence ID" value="KAK4186670.1"/>
    <property type="molecule type" value="Genomic_DNA"/>
</dbReference>
<feature type="chain" id="PRO_5043000002" evidence="2">
    <location>
        <begin position="23"/>
        <end position="1127"/>
    </location>
</feature>
<protein>
    <submittedName>
        <fullName evidence="3">Uncharacterized protein</fullName>
    </submittedName>
</protein>
<dbReference type="Pfam" id="PF11915">
    <property type="entry name" value="DUF3433"/>
    <property type="match status" value="2"/>
</dbReference>
<keyword evidence="1" id="KW-0812">Transmembrane</keyword>
<sequence>MAMMVSEFLILLCSALLPFGNGEQPRRVGMQAFRLMDNLWIDGGRFLDENGTIVKETASTLLSYDLAHSFDIPNGPSLIINQLRGAEAHVVYHGFMFSNLVDKAWLFGGHPVDDVELPIPNDIWRFEPGAGEDGNIEWTRLPSGDNITAERPYRGAGCDVPDLQRGFYLGGIASDIPSATPRYLHWLYEFDTENEVMRSFPVPDFVPVVNHSLVYLDTRSRGGALLALGGMIEVNGSLSKAPLSSVFIFDIESRIWINQPVTGWDGNLEEDSTFDVAPPNGGIPRSRMSGCAVVGSAQDKTSHNIIYLGGMNETRSSPDAWVLSLPSGIWIKARFNDPFSSPKIENSCVLVNERFVWMFGGCFFDPSPGKPCKAYSYNPLVYGLGPLKIADYRHNEVGFLVEKTISNIIGGSETGNSTQREPMFTNFSSPILHALFNPPVSQFFNTSEIEYQSDPRIIPDVVTYLVTPVVVGVLLYLVAQLWPYLRRKVKVSRQPSQVTWRPSVFSQWYLLFLTTVTGVLIGLVVVLANTSQAPDPNYEHWSGGLDSDGVWTGSRLTSTFIRSATTGQPPQGLISFYLDKEGMGIWSERNSTQRIGFTNYWVLTYLPTLVAVIYGRLWKVLDDEVKRVDKYARLRKPGGKTAKDTIFLEYHSFWVPLSFFQALWRGHWCVAISSLGLTLGAVIAPIIQNYMFVWTLYSGAHLPWPNTYSWQVALVDPWWYKVWVGILSSCLVCSLFLLCFLPWQGTGIRKNPEGLASIVWTIPEANRIFQPSSAAQKLSELESNIGDLRLHLTDTCILELVHTPPAPTPAANYSTFLNKYPKLRPTVQRTEDIVKCIIGTLQPIGAVFQAINRKLRLYRIYGYFIDYPLTLPFQPAAFAIWILILTALLAFTAIIAHGLITNARDQLWNYTVPLAPDAYLTVAVLIQSVTDVMDYSIRALAPFYELSKGYQPASILFVDYTPSSPLSVLPVWNIVQGLKSGHYLLAFSVMASLATTILTVFLGSLQLSTAYYGATSFLSDQAAATAATCLVAFVLMVHAVIGWKIRRVGRRMKRAVETIGGVAPYVVFSKGLREDLDKVRGKSRKETLTLLKGRRYAFGVYRDGNVERFGVERQFEDGGMVDVDRVL</sequence>
<proteinExistence type="predicted"/>
<dbReference type="PANTHER" id="PTHR37544:SF3">
    <property type="entry name" value="SPRAY"/>
    <property type="match status" value="1"/>
</dbReference>
<keyword evidence="1" id="KW-0472">Membrane</keyword>
<evidence type="ECO:0000256" key="1">
    <source>
        <dbReference type="SAM" id="Phobius"/>
    </source>
</evidence>
<feature type="transmembrane region" description="Helical" evidence="1">
    <location>
        <begin position="878"/>
        <end position="900"/>
    </location>
</feature>